<evidence type="ECO:0000313" key="6">
    <source>
        <dbReference type="Proteomes" id="UP001610432"/>
    </source>
</evidence>
<name>A0ABR4LBL2_9EURO</name>
<protein>
    <submittedName>
        <fullName evidence="5">Ribonuclease H-like domain-containing protein</fullName>
    </submittedName>
</protein>
<evidence type="ECO:0000313" key="5">
    <source>
        <dbReference type="EMBL" id="KAL2860878.1"/>
    </source>
</evidence>
<evidence type="ECO:0000256" key="3">
    <source>
        <dbReference type="SAM" id="MobiDB-lite"/>
    </source>
</evidence>
<feature type="region of interest" description="Disordered" evidence="3">
    <location>
        <begin position="190"/>
        <end position="210"/>
    </location>
</feature>
<organism evidence="5 6">
    <name type="scientific">Aspergillus lucknowensis</name>
    <dbReference type="NCBI Taxonomy" id="176173"/>
    <lineage>
        <taxon>Eukaryota</taxon>
        <taxon>Fungi</taxon>
        <taxon>Dikarya</taxon>
        <taxon>Ascomycota</taxon>
        <taxon>Pezizomycotina</taxon>
        <taxon>Eurotiomycetes</taxon>
        <taxon>Eurotiomycetidae</taxon>
        <taxon>Eurotiales</taxon>
        <taxon>Aspergillaceae</taxon>
        <taxon>Aspergillus</taxon>
        <taxon>Aspergillus subgen. Nidulantes</taxon>
    </lineage>
</organism>
<dbReference type="EMBL" id="JBFXLQ010000081">
    <property type="protein sequence ID" value="KAL2860878.1"/>
    <property type="molecule type" value="Genomic_DNA"/>
</dbReference>
<evidence type="ECO:0000256" key="1">
    <source>
        <dbReference type="ARBA" id="ARBA00022722"/>
    </source>
</evidence>
<dbReference type="PANTHER" id="PTHR13620">
    <property type="entry name" value="3-5 EXONUCLEASE"/>
    <property type="match status" value="1"/>
</dbReference>
<dbReference type="InterPro" id="IPR002562">
    <property type="entry name" value="3'-5'_exonuclease_dom"/>
</dbReference>
<dbReference type="CDD" id="cd06141">
    <property type="entry name" value="WRN_exo"/>
    <property type="match status" value="1"/>
</dbReference>
<accession>A0ABR4LBL2</accession>
<dbReference type="SMART" id="SM00474">
    <property type="entry name" value="35EXOc"/>
    <property type="match status" value="1"/>
</dbReference>
<dbReference type="InterPro" id="IPR036397">
    <property type="entry name" value="RNaseH_sf"/>
</dbReference>
<evidence type="ECO:0000256" key="2">
    <source>
        <dbReference type="ARBA" id="ARBA00022801"/>
    </source>
</evidence>
<dbReference type="Gene3D" id="3.30.420.10">
    <property type="entry name" value="Ribonuclease H-like superfamily/Ribonuclease H"/>
    <property type="match status" value="1"/>
</dbReference>
<reference evidence="5 6" key="1">
    <citation type="submission" date="2024-07" db="EMBL/GenBank/DDBJ databases">
        <title>Section-level genome sequencing and comparative genomics of Aspergillus sections Usti and Cavernicolus.</title>
        <authorList>
            <consortium name="Lawrence Berkeley National Laboratory"/>
            <person name="Nybo J.L."/>
            <person name="Vesth T.C."/>
            <person name="Theobald S."/>
            <person name="Frisvad J.C."/>
            <person name="Larsen T.O."/>
            <person name="Kjaerboelling I."/>
            <person name="Rothschild-Mancinelli K."/>
            <person name="Lyhne E.K."/>
            <person name="Kogle M.E."/>
            <person name="Barry K."/>
            <person name="Clum A."/>
            <person name="Na H."/>
            <person name="Ledsgaard L."/>
            <person name="Lin J."/>
            <person name="Lipzen A."/>
            <person name="Kuo A."/>
            <person name="Riley R."/>
            <person name="Mondo S."/>
            <person name="Labutti K."/>
            <person name="Haridas S."/>
            <person name="Pangalinan J."/>
            <person name="Salamov A.A."/>
            <person name="Simmons B.A."/>
            <person name="Magnuson J.K."/>
            <person name="Chen J."/>
            <person name="Drula E."/>
            <person name="Henrissat B."/>
            <person name="Wiebenga A."/>
            <person name="Lubbers R.J."/>
            <person name="Gomes A.C."/>
            <person name="Macurrencykelacurrency M.R."/>
            <person name="Stajich J."/>
            <person name="Grigoriev I.V."/>
            <person name="Mortensen U.H."/>
            <person name="De Vries R.P."/>
            <person name="Baker S.E."/>
            <person name="Andersen M.R."/>
        </authorList>
    </citation>
    <scope>NUCLEOTIDE SEQUENCE [LARGE SCALE GENOMIC DNA]</scope>
    <source>
        <strain evidence="5 6">CBS 449.75</strain>
    </source>
</reference>
<keyword evidence="2" id="KW-0378">Hydrolase</keyword>
<proteinExistence type="predicted"/>
<dbReference type="Pfam" id="PF01612">
    <property type="entry name" value="DNA_pol_A_exo1"/>
    <property type="match status" value="1"/>
</dbReference>
<keyword evidence="6" id="KW-1185">Reference proteome</keyword>
<feature type="domain" description="3'-5' exonuclease" evidence="4">
    <location>
        <begin position="1"/>
        <end position="165"/>
    </location>
</feature>
<evidence type="ECO:0000259" key="4">
    <source>
        <dbReference type="SMART" id="SM00474"/>
    </source>
</evidence>
<dbReference type="RefSeq" id="XP_070880772.1">
    <property type="nucleotide sequence ID" value="XM_071034023.1"/>
</dbReference>
<dbReference type="GeneID" id="98149095"/>
<keyword evidence="1" id="KW-0540">Nuclease</keyword>
<dbReference type="SUPFAM" id="SSF53098">
    <property type="entry name" value="Ribonuclease H-like"/>
    <property type="match status" value="1"/>
</dbReference>
<dbReference type="InterPro" id="IPR012337">
    <property type="entry name" value="RNaseH-like_sf"/>
</dbReference>
<dbReference type="PANTHER" id="PTHR13620:SF104">
    <property type="entry name" value="EXONUCLEASE 3'-5' DOMAIN-CONTAINING PROTEIN 2"/>
    <property type="match status" value="1"/>
</dbReference>
<gene>
    <name evidence="5" type="ORF">BJX67DRAFT_386205</name>
</gene>
<comment type="caution">
    <text evidence="5">The sequence shown here is derived from an EMBL/GenBank/DDBJ whole genome shotgun (WGS) entry which is preliminary data.</text>
</comment>
<dbReference type="InterPro" id="IPR051132">
    <property type="entry name" value="3-5_Exonuclease_domain"/>
</dbReference>
<dbReference type="Proteomes" id="UP001610432">
    <property type="component" value="Unassembled WGS sequence"/>
</dbReference>
<sequence length="210" mass="23759">MEWKAQARALDSIQDNVSLIQLASSDRIALFQISRFVPGNTLKDLVSPTLKRILESPNITKVGVAAKADSSRLRKFLGIDARAIFELSHLHRLVKYYHSNPALINKRVVRLNEQVEEHFGLPLEKDDDVRCSNWASPLTYRQVQYAAADAYACYQLFHTMDAKRMALDPLPPLPAHAELDRPIRLVDEDSMNLDPADHQDTESVKSLVKS</sequence>